<evidence type="ECO:0000256" key="5">
    <source>
        <dbReference type="ARBA" id="ARBA00023034"/>
    </source>
</evidence>
<dbReference type="GO" id="GO:0000139">
    <property type="term" value="C:Golgi membrane"/>
    <property type="evidence" value="ECO:0007669"/>
    <property type="project" value="UniProtKB-SubCell"/>
</dbReference>
<protein>
    <recommendedName>
        <fullName evidence="6">Exostosin GT47 domain-containing protein</fullName>
    </recommendedName>
</protein>
<dbReference type="Proteomes" id="UP000242715">
    <property type="component" value="Unassembled WGS sequence"/>
</dbReference>
<keyword evidence="8" id="KW-1185">Reference proteome</keyword>
<keyword evidence="4" id="KW-0735">Signal-anchor</keyword>
<keyword evidence="4" id="KW-0812">Transmembrane</keyword>
<dbReference type="Pfam" id="PF03016">
    <property type="entry name" value="Exostosin_GT47"/>
    <property type="match status" value="1"/>
</dbReference>
<feature type="domain" description="Exostosin GT47" evidence="6">
    <location>
        <begin position="86"/>
        <end position="408"/>
    </location>
</feature>
<dbReference type="InterPro" id="IPR004263">
    <property type="entry name" value="Exostosin"/>
</dbReference>
<keyword evidence="3" id="KW-0328">Glycosyltransferase</keyword>
<organism evidence="7 8">
    <name type="scientific">Trifolium subterraneum</name>
    <name type="common">Subterranean clover</name>
    <dbReference type="NCBI Taxonomy" id="3900"/>
    <lineage>
        <taxon>Eukaryota</taxon>
        <taxon>Viridiplantae</taxon>
        <taxon>Streptophyta</taxon>
        <taxon>Embryophyta</taxon>
        <taxon>Tracheophyta</taxon>
        <taxon>Spermatophyta</taxon>
        <taxon>Magnoliopsida</taxon>
        <taxon>eudicotyledons</taxon>
        <taxon>Gunneridae</taxon>
        <taxon>Pentapetalae</taxon>
        <taxon>rosids</taxon>
        <taxon>fabids</taxon>
        <taxon>Fabales</taxon>
        <taxon>Fabaceae</taxon>
        <taxon>Papilionoideae</taxon>
        <taxon>50 kb inversion clade</taxon>
        <taxon>NPAAA clade</taxon>
        <taxon>Hologalegina</taxon>
        <taxon>IRL clade</taxon>
        <taxon>Trifolieae</taxon>
        <taxon>Trifolium</taxon>
    </lineage>
</organism>
<keyword evidence="3" id="KW-0808">Transferase</keyword>
<accession>A0A2Z6P005</accession>
<dbReference type="OrthoDB" id="1924787at2759"/>
<dbReference type="EMBL" id="DF974346">
    <property type="protein sequence ID" value="GAU47783.1"/>
    <property type="molecule type" value="Genomic_DNA"/>
</dbReference>
<dbReference type="AlphaFoldDB" id="A0A2Z6P005"/>
<dbReference type="PANTHER" id="PTHR11062">
    <property type="entry name" value="EXOSTOSIN HEPARAN SULFATE GLYCOSYLTRANSFERASE -RELATED"/>
    <property type="match status" value="1"/>
</dbReference>
<evidence type="ECO:0000256" key="3">
    <source>
        <dbReference type="ARBA" id="ARBA00022676"/>
    </source>
</evidence>
<proteinExistence type="inferred from homology"/>
<keyword evidence="5" id="KW-0333">Golgi apparatus</keyword>
<reference evidence="8" key="1">
    <citation type="journal article" date="2017" name="Front. Plant Sci.">
        <title>Climate Clever Clovers: New Paradigm to Reduce the Environmental Footprint of Ruminants by Breeding Low Methanogenic Forages Utilizing Haplotype Variation.</title>
        <authorList>
            <person name="Kaur P."/>
            <person name="Appels R."/>
            <person name="Bayer P.E."/>
            <person name="Keeble-Gagnere G."/>
            <person name="Wang J."/>
            <person name="Hirakawa H."/>
            <person name="Shirasawa K."/>
            <person name="Vercoe P."/>
            <person name="Stefanova K."/>
            <person name="Durmic Z."/>
            <person name="Nichols P."/>
            <person name="Revell C."/>
            <person name="Isobe S.N."/>
            <person name="Edwards D."/>
            <person name="Erskine W."/>
        </authorList>
    </citation>
    <scope>NUCLEOTIDE SEQUENCE [LARGE SCALE GENOMIC DNA]</scope>
    <source>
        <strain evidence="8">cv. Daliak</strain>
    </source>
</reference>
<evidence type="ECO:0000256" key="1">
    <source>
        <dbReference type="ARBA" id="ARBA00004323"/>
    </source>
</evidence>
<evidence type="ECO:0000256" key="4">
    <source>
        <dbReference type="ARBA" id="ARBA00022968"/>
    </source>
</evidence>
<dbReference type="GO" id="GO:0016757">
    <property type="term" value="F:glycosyltransferase activity"/>
    <property type="evidence" value="ECO:0007669"/>
    <property type="project" value="UniProtKB-KW"/>
</dbReference>
<name>A0A2Z6P005_TRISU</name>
<evidence type="ECO:0000313" key="8">
    <source>
        <dbReference type="Proteomes" id="UP000242715"/>
    </source>
</evidence>
<sequence>MFFRKSSPTQPLKSLPYTTKSQTLSKTKETNIINTNRSIKFTLFTSLFIASWFLFLHFHHPTTTITTTITTVKATATCDGSTPPFYIYNLPERFNVGLLKNCEKLNIYMNMCPRVINNGLGQPLSKPSWYATHQFLAEMIFHARLENHVCRTRDPTRAILFFVPFYGGLYASSVFREPNYTLRDSLAVDLIDHLQSQRWFNRYNGKDHFISLGRTAWDFMRSSSGSDFGANILLNMPLVKNMSVLTVERQPWDGENQYGIPYPSYFHPKTKNEMLMWQNKVRQSDRPFLFSFIGGKRKGLGKAKIRDELVKQCGESTRCELVECGGGNSKCHKPMEVLGVMMESNFCLQAPGDSFTRRSTFDSILAGCIPVFFSIHTAYTQYDWYLPKEKNMYSVYIEEGGVGKKKNMIEEVLMGISSEEVEKMREVVISLIPRISYVHPNVSDVGFSDAVDVALQGLSRLVRENIGKAEI</sequence>
<comment type="subcellular location">
    <subcellularLocation>
        <location evidence="1">Golgi apparatus membrane</location>
        <topology evidence="1">Single-pass type II membrane protein</topology>
    </subcellularLocation>
</comment>
<evidence type="ECO:0000256" key="2">
    <source>
        <dbReference type="ARBA" id="ARBA00010271"/>
    </source>
</evidence>
<dbReference type="InterPro" id="IPR040911">
    <property type="entry name" value="Exostosin_GT47"/>
</dbReference>
<comment type="similarity">
    <text evidence="2">Belongs to the glycosyltransferase 47 family.</text>
</comment>
<gene>
    <name evidence="7" type="ORF">TSUD_12680</name>
</gene>
<evidence type="ECO:0000313" key="7">
    <source>
        <dbReference type="EMBL" id="GAU47783.1"/>
    </source>
</evidence>
<evidence type="ECO:0000259" key="6">
    <source>
        <dbReference type="Pfam" id="PF03016"/>
    </source>
</evidence>
<dbReference type="PANTHER" id="PTHR11062:SF255">
    <property type="entry name" value="XYLOGLUCAN GALACTOSYLTRANSFERASE GT17-RELATED"/>
    <property type="match status" value="1"/>
</dbReference>